<proteinExistence type="predicted"/>
<keyword evidence="2" id="KW-1185">Reference proteome</keyword>
<protein>
    <submittedName>
        <fullName evidence="1">Uncharacterized protein</fullName>
    </submittedName>
</protein>
<evidence type="ECO:0000313" key="2">
    <source>
        <dbReference type="Proteomes" id="UP001152795"/>
    </source>
</evidence>
<sequence>MKELLARCRLIIRRKMQRMLDLQTLLTLLISILLLVWLRYWIPCTGECVEIFTEIVQEIATSTTMADGEQYDKKIKQLLINRILSKNRAWIKESSAIAFYYCDHVYNIRYVLTGRLRYKAYGINVYNVGFVNLCVNETYRNLMSIPTGFKNDDYFFARSSSLFDTFDMVLQSIIYRQNVDVWRAIKEIVMRTKILCSYMLLQDIIEDIAKAKATNTWVDV</sequence>
<comment type="caution">
    <text evidence="1">The sequence shown here is derived from an EMBL/GenBank/DDBJ whole genome shotgun (WGS) entry which is preliminary data.</text>
</comment>
<dbReference type="Proteomes" id="UP001152795">
    <property type="component" value="Unassembled WGS sequence"/>
</dbReference>
<gene>
    <name evidence="1" type="ORF">PACLA_8A000348</name>
</gene>
<dbReference type="AlphaFoldDB" id="A0A6S7IHY8"/>
<accession>A0A6S7IHY8</accession>
<reference evidence="1" key="1">
    <citation type="submission" date="2020-04" db="EMBL/GenBank/DDBJ databases">
        <authorList>
            <person name="Alioto T."/>
            <person name="Alioto T."/>
            <person name="Gomez Garrido J."/>
        </authorList>
    </citation>
    <scope>NUCLEOTIDE SEQUENCE</scope>
    <source>
        <strain evidence="1">A484AB</strain>
    </source>
</reference>
<evidence type="ECO:0000313" key="1">
    <source>
        <dbReference type="EMBL" id="CAB4017287.1"/>
    </source>
</evidence>
<name>A0A6S7IHY8_PARCT</name>
<organism evidence="1 2">
    <name type="scientific">Paramuricea clavata</name>
    <name type="common">Red gorgonian</name>
    <name type="synonym">Violescent sea-whip</name>
    <dbReference type="NCBI Taxonomy" id="317549"/>
    <lineage>
        <taxon>Eukaryota</taxon>
        <taxon>Metazoa</taxon>
        <taxon>Cnidaria</taxon>
        <taxon>Anthozoa</taxon>
        <taxon>Octocorallia</taxon>
        <taxon>Malacalcyonacea</taxon>
        <taxon>Plexauridae</taxon>
        <taxon>Paramuricea</taxon>
    </lineage>
</organism>
<dbReference type="EMBL" id="CACRXK020009478">
    <property type="protein sequence ID" value="CAB4017287.1"/>
    <property type="molecule type" value="Genomic_DNA"/>
</dbReference>